<dbReference type="AlphaFoldDB" id="A0A0A7FRU1"/>
<dbReference type="RefSeq" id="WP_039314998.1">
    <property type="nucleotide sequence ID" value="NZ_CP006905.1"/>
</dbReference>
<dbReference type="PANTHER" id="PTHR30514">
    <property type="entry name" value="GLUCOKINASE"/>
    <property type="match status" value="1"/>
</dbReference>
<proteinExistence type="predicted"/>
<dbReference type="Pfam" id="PF01418">
    <property type="entry name" value="HTH_6"/>
    <property type="match status" value="1"/>
</dbReference>
<dbReference type="InterPro" id="IPR009057">
    <property type="entry name" value="Homeodomain-like_sf"/>
</dbReference>
<name>A0A0A7FRU1_9CLOT</name>
<protein>
    <submittedName>
        <fullName evidence="6">SIS domain protein</fullName>
    </submittedName>
</protein>
<feature type="domain" description="HTH rpiR-type" evidence="4">
    <location>
        <begin position="1"/>
        <end position="77"/>
    </location>
</feature>
<evidence type="ECO:0000256" key="2">
    <source>
        <dbReference type="ARBA" id="ARBA00023125"/>
    </source>
</evidence>
<dbReference type="Gene3D" id="3.40.50.10490">
    <property type="entry name" value="Glucose-6-phosphate isomerase like protein, domain 1"/>
    <property type="match status" value="1"/>
</dbReference>
<dbReference type="InterPro" id="IPR035472">
    <property type="entry name" value="RpiR-like_SIS"/>
</dbReference>
<keyword evidence="1" id="KW-0805">Transcription regulation</keyword>
<dbReference type="EMBL" id="CP006905">
    <property type="protein sequence ID" value="AIY82334.1"/>
    <property type="molecule type" value="Genomic_DNA"/>
</dbReference>
<dbReference type="GO" id="GO:0097367">
    <property type="term" value="F:carbohydrate derivative binding"/>
    <property type="evidence" value="ECO:0007669"/>
    <property type="project" value="InterPro"/>
</dbReference>
<dbReference type="GO" id="GO:0003677">
    <property type="term" value="F:DNA binding"/>
    <property type="evidence" value="ECO:0007669"/>
    <property type="project" value="UniProtKB-KW"/>
</dbReference>
<keyword evidence="3" id="KW-0804">Transcription</keyword>
<dbReference type="GO" id="GO:0003700">
    <property type="term" value="F:DNA-binding transcription factor activity"/>
    <property type="evidence" value="ECO:0007669"/>
    <property type="project" value="InterPro"/>
</dbReference>
<keyword evidence="7" id="KW-1185">Reference proteome</keyword>
<evidence type="ECO:0000313" key="7">
    <source>
        <dbReference type="Proteomes" id="UP000030635"/>
    </source>
</evidence>
<dbReference type="CDD" id="cd05013">
    <property type="entry name" value="SIS_RpiR"/>
    <property type="match status" value="1"/>
</dbReference>
<keyword evidence="2" id="KW-0238">DNA-binding</keyword>
<dbReference type="SUPFAM" id="SSF46689">
    <property type="entry name" value="Homeodomain-like"/>
    <property type="match status" value="1"/>
</dbReference>
<dbReference type="InterPro" id="IPR046348">
    <property type="entry name" value="SIS_dom_sf"/>
</dbReference>
<dbReference type="STRING" id="1561.NPD11_749"/>
<dbReference type="HOGENOM" id="CLU_055769_0_0_9"/>
<dbReference type="PROSITE" id="PS51071">
    <property type="entry name" value="HTH_RPIR"/>
    <property type="match status" value="1"/>
</dbReference>
<dbReference type="InterPro" id="IPR000281">
    <property type="entry name" value="HTH_RpiR"/>
</dbReference>
<dbReference type="GO" id="GO:1901135">
    <property type="term" value="P:carbohydrate derivative metabolic process"/>
    <property type="evidence" value="ECO:0007669"/>
    <property type="project" value="InterPro"/>
</dbReference>
<evidence type="ECO:0000259" key="4">
    <source>
        <dbReference type="PROSITE" id="PS51071"/>
    </source>
</evidence>
<dbReference type="PROSITE" id="PS51464">
    <property type="entry name" value="SIS"/>
    <property type="match status" value="1"/>
</dbReference>
<dbReference type="Proteomes" id="UP000030635">
    <property type="component" value="Chromosome"/>
</dbReference>
<evidence type="ECO:0000313" key="6">
    <source>
        <dbReference type="EMBL" id="AIY82334.1"/>
    </source>
</evidence>
<gene>
    <name evidence="6" type="ORF">U729_2269</name>
</gene>
<accession>A0A0A7FRU1</accession>
<evidence type="ECO:0000259" key="5">
    <source>
        <dbReference type="PROSITE" id="PS51464"/>
    </source>
</evidence>
<dbReference type="PANTHER" id="PTHR30514:SF1">
    <property type="entry name" value="HTH-TYPE TRANSCRIPTIONAL REGULATOR HEXR-RELATED"/>
    <property type="match status" value="1"/>
</dbReference>
<dbReference type="Pfam" id="PF01380">
    <property type="entry name" value="SIS"/>
    <property type="match status" value="1"/>
</dbReference>
<feature type="domain" description="SIS" evidence="5">
    <location>
        <begin position="123"/>
        <end position="263"/>
    </location>
</feature>
<sequence length="283" mass="31775">MGILSDLEKPSFKVTKSDKLLIEYIKLDLDNFIYKSISEIAKESGIGEATITRFSKKAGFNGFQDFKVTLAKELSIKKQKSVISSHVSRHERTKETANKLLSSTINVLTSTVNNINEDSILQCKEFILNAKKIYFVGIGYSGITAVDSNYKFMRIGLNTCPLTDSHTMIMMSSIMERGDLLIAISHSGSTKEILKTVEQAKQNKVKVISLTENTDNKLKELADIKLTYVSTETIFETGSISSKLSQIFMLDLIYTEVIKEIFNEAIDKKLKTTGAIELYRDSY</sequence>
<dbReference type="OrthoDB" id="3684496at2"/>
<dbReference type="eggNOG" id="COG1737">
    <property type="taxonomic scope" value="Bacteria"/>
</dbReference>
<dbReference type="SUPFAM" id="SSF53697">
    <property type="entry name" value="SIS domain"/>
    <property type="match status" value="1"/>
</dbReference>
<dbReference type="InterPro" id="IPR001347">
    <property type="entry name" value="SIS_dom"/>
</dbReference>
<dbReference type="KEGG" id="cbv:U729_2269"/>
<dbReference type="InterPro" id="IPR047640">
    <property type="entry name" value="RpiR-like"/>
</dbReference>
<reference evidence="6 7" key="1">
    <citation type="journal article" date="2015" name="Infect. Genet. Evol.">
        <title>Genomic sequences of six botulinum neurotoxin-producing strains representing three clostridial species illustrate the mobility and diversity of botulinum neurotoxin genes.</title>
        <authorList>
            <person name="Smith T.J."/>
            <person name="Hill K.K."/>
            <person name="Xie G."/>
            <person name="Foley B.T."/>
            <person name="Williamson C.H."/>
            <person name="Foster J.T."/>
            <person name="Johnson S.L."/>
            <person name="Chertkov O."/>
            <person name="Teshima H."/>
            <person name="Gibbons H.S."/>
            <person name="Johnsky L.A."/>
            <person name="Karavis M.A."/>
            <person name="Smith L.A."/>
        </authorList>
    </citation>
    <scope>NUCLEOTIDE SEQUENCE [LARGE SCALE GENOMIC DNA]</scope>
    <source>
        <strain evidence="6">Sullivan</strain>
    </source>
</reference>
<dbReference type="Gene3D" id="1.10.10.10">
    <property type="entry name" value="Winged helix-like DNA-binding domain superfamily/Winged helix DNA-binding domain"/>
    <property type="match status" value="1"/>
</dbReference>
<evidence type="ECO:0000256" key="3">
    <source>
        <dbReference type="ARBA" id="ARBA00023163"/>
    </source>
</evidence>
<dbReference type="InterPro" id="IPR036388">
    <property type="entry name" value="WH-like_DNA-bd_sf"/>
</dbReference>
<evidence type="ECO:0000256" key="1">
    <source>
        <dbReference type="ARBA" id="ARBA00023015"/>
    </source>
</evidence>
<organism evidence="6 7">
    <name type="scientific">Clostridium baratii str. Sullivan</name>
    <dbReference type="NCBI Taxonomy" id="1415775"/>
    <lineage>
        <taxon>Bacteria</taxon>
        <taxon>Bacillati</taxon>
        <taxon>Bacillota</taxon>
        <taxon>Clostridia</taxon>
        <taxon>Eubacteriales</taxon>
        <taxon>Clostridiaceae</taxon>
        <taxon>Clostridium</taxon>
    </lineage>
</organism>